<name>A0A9D1FL39_9FIRM</name>
<dbReference type="EMBL" id="DVJP01000015">
    <property type="protein sequence ID" value="HIS75477.1"/>
    <property type="molecule type" value="Genomic_DNA"/>
</dbReference>
<sequence>MEMLPSFIETVPLGSPLVKDGRELIFLPEGEGLPEGFLPSKGATVIASSESESQLAGLSQLPVQVLACGLSSKDTVTFSSRSEGRAAVSLLREIKGWDGRPVEPMEFLLDVPEGCGDYLVLAAAAAAVYFGISPYHLKKISSYKKVRPAHNTNANAKNQIFKRYC</sequence>
<evidence type="ECO:0000313" key="3">
    <source>
        <dbReference type="Proteomes" id="UP000824002"/>
    </source>
</evidence>
<evidence type="ECO:0000313" key="2">
    <source>
        <dbReference type="EMBL" id="HIS75477.1"/>
    </source>
</evidence>
<gene>
    <name evidence="2" type="ORF">IAB51_01575</name>
</gene>
<keyword evidence="1" id="KW-1133">Transmembrane helix</keyword>
<comment type="caution">
    <text evidence="2">The sequence shown here is derived from an EMBL/GenBank/DDBJ whole genome shotgun (WGS) entry which is preliminary data.</text>
</comment>
<reference evidence="2" key="1">
    <citation type="submission" date="2020-10" db="EMBL/GenBank/DDBJ databases">
        <authorList>
            <person name="Gilroy R."/>
        </authorList>
    </citation>
    <scope>NUCLEOTIDE SEQUENCE</scope>
    <source>
        <strain evidence="2">CHK199-13235</strain>
    </source>
</reference>
<proteinExistence type="predicted"/>
<evidence type="ECO:0000256" key="1">
    <source>
        <dbReference type="SAM" id="Phobius"/>
    </source>
</evidence>
<reference evidence="2" key="2">
    <citation type="journal article" date="2021" name="PeerJ">
        <title>Extensive microbial diversity within the chicken gut microbiome revealed by metagenomics and culture.</title>
        <authorList>
            <person name="Gilroy R."/>
            <person name="Ravi A."/>
            <person name="Getino M."/>
            <person name="Pursley I."/>
            <person name="Horton D.L."/>
            <person name="Alikhan N.F."/>
            <person name="Baker D."/>
            <person name="Gharbi K."/>
            <person name="Hall N."/>
            <person name="Watson M."/>
            <person name="Adriaenssens E.M."/>
            <person name="Foster-Nyarko E."/>
            <person name="Jarju S."/>
            <person name="Secka A."/>
            <person name="Antonio M."/>
            <person name="Oren A."/>
            <person name="Chaudhuri R.R."/>
            <person name="La Ragione R."/>
            <person name="Hildebrand F."/>
            <person name="Pallen M.J."/>
        </authorList>
    </citation>
    <scope>NUCLEOTIDE SEQUENCE</scope>
    <source>
        <strain evidence="2">CHK199-13235</strain>
    </source>
</reference>
<protein>
    <submittedName>
        <fullName evidence="2">Uncharacterized protein</fullName>
    </submittedName>
</protein>
<keyword evidence="1" id="KW-0472">Membrane</keyword>
<dbReference type="AlphaFoldDB" id="A0A9D1FL39"/>
<keyword evidence="1" id="KW-0812">Transmembrane</keyword>
<organism evidence="2 3">
    <name type="scientific">Candidatus Merdivicinus excrementipullorum</name>
    <dbReference type="NCBI Taxonomy" id="2840867"/>
    <lineage>
        <taxon>Bacteria</taxon>
        <taxon>Bacillati</taxon>
        <taxon>Bacillota</taxon>
        <taxon>Clostridia</taxon>
        <taxon>Eubacteriales</taxon>
        <taxon>Oscillospiraceae</taxon>
        <taxon>Oscillospiraceae incertae sedis</taxon>
        <taxon>Candidatus Merdivicinus</taxon>
    </lineage>
</organism>
<dbReference type="Proteomes" id="UP000824002">
    <property type="component" value="Unassembled WGS sequence"/>
</dbReference>
<feature type="transmembrane region" description="Helical" evidence="1">
    <location>
        <begin position="118"/>
        <end position="137"/>
    </location>
</feature>
<accession>A0A9D1FL39</accession>